<accession>H2AMR8</accession>
<evidence type="ECO:0000256" key="6">
    <source>
        <dbReference type="ARBA" id="ARBA00022792"/>
    </source>
</evidence>
<evidence type="ECO:0000256" key="2">
    <source>
        <dbReference type="ARBA" id="ARBA00007066"/>
    </source>
</evidence>
<proteinExistence type="inferred from homology"/>
<comment type="similarity">
    <text evidence="2">Belongs to the peptidase S26 family. IMP2 subfamily.</text>
</comment>
<evidence type="ECO:0000256" key="10">
    <source>
        <dbReference type="ARBA" id="ARBA00023136"/>
    </source>
</evidence>
<dbReference type="GO" id="GO:0042720">
    <property type="term" value="C:mitochondrial inner membrane peptidase complex"/>
    <property type="evidence" value="ECO:0007669"/>
    <property type="project" value="EnsemblFungi"/>
</dbReference>
<keyword evidence="10" id="KW-0472">Membrane</keyword>
<sequence>MKRYTKLVLLTISWLPVAMTTAELVNISKINGKSMRPTLNPSDKDTDWVILKLFRPAKNLQRNDIILFKSPFDPKILFCKRVKGLDKDLIRLEHENIRVPRGHIWVEGDNVHSVDSRTFGPISKGLILGKVKCIVWPPRRWGTDLNKWAGRDAMVNEDDKMHFIDSE</sequence>
<keyword evidence="9" id="KW-0496">Mitochondrion</keyword>
<dbReference type="Gene3D" id="2.10.109.10">
    <property type="entry name" value="Umud Fragment, subunit A"/>
    <property type="match status" value="1"/>
</dbReference>
<dbReference type="RefSeq" id="XP_003954803.1">
    <property type="nucleotide sequence ID" value="XM_003954754.1"/>
</dbReference>
<name>H2AMR8_KAZAF</name>
<keyword evidence="6" id="KW-0999">Mitochondrion inner membrane</keyword>
<dbReference type="InterPro" id="IPR019533">
    <property type="entry name" value="Peptidase_S26"/>
</dbReference>
<keyword evidence="5" id="KW-0812">Transmembrane</keyword>
<evidence type="ECO:0000256" key="4">
    <source>
        <dbReference type="ARBA" id="ARBA00022670"/>
    </source>
</evidence>
<dbReference type="OrthoDB" id="9996127at2759"/>
<feature type="signal peptide" evidence="12">
    <location>
        <begin position="1"/>
        <end position="22"/>
    </location>
</feature>
<evidence type="ECO:0000256" key="1">
    <source>
        <dbReference type="ARBA" id="ARBA00004434"/>
    </source>
</evidence>
<evidence type="ECO:0000313" key="14">
    <source>
        <dbReference type="EMBL" id="CCF55668.1"/>
    </source>
</evidence>
<dbReference type="HOGENOM" id="CLU_028723_4_1_1"/>
<dbReference type="GO" id="GO:0006465">
    <property type="term" value="P:signal peptide processing"/>
    <property type="evidence" value="ECO:0007669"/>
    <property type="project" value="InterPro"/>
</dbReference>
<evidence type="ECO:0000256" key="7">
    <source>
        <dbReference type="ARBA" id="ARBA00022801"/>
    </source>
</evidence>
<dbReference type="AlphaFoldDB" id="H2AMR8"/>
<dbReference type="Pfam" id="PF10502">
    <property type="entry name" value="Peptidase_S26"/>
    <property type="match status" value="1"/>
</dbReference>
<organism evidence="14 15">
    <name type="scientific">Kazachstania africana (strain ATCC 22294 / BCRC 22015 / CBS 2517 / CECT 1963 / NBRC 1671 / NRRL Y-8276)</name>
    <name type="common">Yeast</name>
    <name type="synonym">Kluyveromyces africanus</name>
    <dbReference type="NCBI Taxonomy" id="1071382"/>
    <lineage>
        <taxon>Eukaryota</taxon>
        <taxon>Fungi</taxon>
        <taxon>Dikarya</taxon>
        <taxon>Ascomycota</taxon>
        <taxon>Saccharomycotina</taxon>
        <taxon>Saccharomycetes</taxon>
        <taxon>Saccharomycetales</taxon>
        <taxon>Saccharomycetaceae</taxon>
        <taxon>Kazachstania</taxon>
    </lineage>
</organism>
<evidence type="ECO:0000313" key="15">
    <source>
        <dbReference type="Proteomes" id="UP000005220"/>
    </source>
</evidence>
<keyword evidence="4" id="KW-0645">Protease</keyword>
<feature type="active site" evidence="11">
    <location>
        <position position="34"/>
    </location>
</feature>
<dbReference type="InParanoid" id="H2AMR8"/>
<dbReference type="PRINTS" id="PR00727">
    <property type="entry name" value="LEADERPTASE"/>
</dbReference>
<evidence type="ECO:0000256" key="9">
    <source>
        <dbReference type="ARBA" id="ARBA00023128"/>
    </source>
</evidence>
<keyword evidence="12" id="KW-0732">Signal</keyword>
<protein>
    <recommendedName>
        <fullName evidence="3">Mitochondrial inner membrane protease subunit 2</fullName>
    </recommendedName>
</protein>
<keyword evidence="8" id="KW-1133">Transmembrane helix</keyword>
<dbReference type="STRING" id="1071382.H2AMR8"/>
<dbReference type="EMBL" id="HE650821">
    <property type="protein sequence ID" value="CCF55668.1"/>
    <property type="molecule type" value="Genomic_DNA"/>
</dbReference>
<comment type="subcellular location">
    <subcellularLocation>
        <location evidence="1">Mitochondrion inner membrane</location>
        <topology evidence="1">Single-pass membrane protein</topology>
    </subcellularLocation>
</comment>
<dbReference type="FunCoup" id="H2AMR8">
    <property type="interactions" value="406"/>
</dbReference>
<dbReference type="GO" id="GO:0004252">
    <property type="term" value="F:serine-type endopeptidase activity"/>
    <property type="evidence" value="ECO:0007669"/>
    <property type="project" value="InterPro"/>
</dbReference>
<keyword evidence="15" id="KW-1185">Reference proteome</keyword>
<evidence type="ECO:0000256" key="3">
    <source>
        <dbReference type="ARBA" id="ARBA00013650"/>
    </source>
</evidence>
<feature type="domain" description="Peptidase S26" evidence="13">
    <location>
        <begin position="10"/>
        <end position="99"/>
    </location>
</feature>
<dbReference type="GeneID" id="13886349"/>
<dbReference type="PANTHER" id="PTHR46041">
    <property type="entry name" value="MITOCHONDRIAL INNER MEMBRANE PROTEASE SUBUNIT 2"/>
    <property type="match status" value="1"/>
</dbReference>
<dbReference type="Proteomes" id="UP000005220">
    <property type="component" value="Chromosome 1"/>
</dbReference>
<gene>
    <name evidence="14" type="primary">KAFR0A02300</name>
    <name evidence="14" type="ORF">KAFR_0A02300</name>
</gene>
<dbReference type="GO" id="GO:0006627">
    <property type="term" value="P:protein processing involved in protein targeting to mitochondrion"/>
    <property type="evidence" value="ECO:0007669"/>
    <property type="project" value="EnsemblFungi"/>
</dbReference>
<evidence type="ECO:0000256" key="12">
    <source>
        <dbReference type="SAM" id="SignalP"/>
    </source>
</evidence>
<dbReference type="CDD" id="cd06530">
    <property type="entry name" value="S26_SPase_I"/>
    <property type="match status" value="1"/>
</dbReference>
<evidence type="ECO:0000256" key="11">
    <source>
        <dbReference type="PIRSR" id="PIRSR600223-1"/>
    </source>
</evidence>
<dbReference type="InterPro" id="IPR000223">
    <property type="entry name" value="Pept_S26A_signal_pept_1"/>
</dbReference>
<evidence type="ECO:0000256" key="5">
    <source>
        <dbReference type="ARBA" id="ARBA00022692"/>
    </source>
</evidence>
<dbReference type="InterPro" id="IPR036286">
    <property type="entry name" value="LexA/Signal_pep-like_sf"/>
</dbReference>
<evidence type="ECO:0000256" key="8">
    <source>
        <dbReference type="ARBA" id="ARBA00022989"/>
    </source>
</evidence>
<dbReference type="InterPro" id="IPR037730">
    <property type="entry name" value="IMP2"/>
</dbReference>
<keyword evidence="7" id="KW-0378">Hydrolase</keyword>
<dbReference type="PANTHER" id="PTHR46041:SF2">
    <property type="entry name" value="MITOCHONDRIAL INNER MEMBRANE PROTEASE SUBUNIT 2"/>
    <property type="match status" value="1"/>
</dbReference>
<dbReference type="eggNOG" id="KOG1568">
    <property type="taxonomic scope" value="Eukaryota"/>
</dbReference>
<evidence type="ECO:0000259" key="13">
    <source>
        <dbReference type="Pfam" id="PF10502"/>
    </source>
</evidence>
<reference evidence="14 15" key="1">
    <citation type="journal article" date="2011" name="Proc. Natl. Acad. Sci. U.S.A.">
        <title>Evolutionary erosion of yeast sex chromosomes by mating-type switching accidents.</title>
        <authorList>
            <person name="Gordon J.L."/>
            <person name="Armisen D."/>
            <person name="Proux-Wera E."/>
            <person name="Oheigeartaigh S.S."/>
            <person name="Byrne K.P."/>
            <person name="Wolfe K.H."/>
        </authorList>
    </citation>
    <scope>NUCLEOTIDE SEQUENCE [LARGE SCALE GENOMIC DNA]</scope>
    <source>
        <strain evidence="15">ATCC 22294 / BCRC 22015 / CBS 2517 / CECT 1963 / NBRC 1671 / NRRL Y-8276</strain>
    </source>
</reference>
<dbReference type="SUPFAM" id="SSF51306">
    <property type="entry name" value="LexA/Signal peptidase"/>
    <property type="match status" value="1"/>
</dbReference>
<feature type="active site" evidence="11">
    <location>
        <position position="80"/>
    </location>
</feature>
<feature type="chain" id="PRO_5003559568" description="Mitochondrial inner membrane protease subunit 2" evidence="12">
    <location>
        <begin position="23"/>
        <end position="167"/>
    </location>
</feature>
<dbReference type="KEGG" id="kaf:KAFR_0A02300"/>